<proteinExistence type="predicted"/>
<dbReference type="Proteomes" id="UP000184121">
    <property type="component" value="Unassembled WGS sequence"/>
</dbReference>
<reference evidence="3" key="1">
    <citation type="submission" date="2016-11" db="EMBL/GenBank/DDBJ databases">
        <authorList>
            <person name="Varghese N."/>
            <person name="Submissions S."/>
        </authorList>
    </citation>
    <scope>NUCLEOTIDE SEQUENCE [LARGE SCALE GENOMIC DNA]</scope>
    <source>
        <strain evidence="3">DSM 1811</strain>
    </source>
</reference>
<keyword evidence="3" id="KW-1185">Reference proteome</keyword>
<protein>
    <recommendedName>
        <fullName evidence="4">VWFA domain-containing protein</fullName>
    </recommendedName>
</protein>
<name>A0A1M7GD90_9FLAO</name>
<keyword evidence="1" id="KW-0732">Signal</keyword>
<accession>A0A1M7GD90</accession>
<evidence type="ECO:0000313" key="2">
    <source>
        <dbReference type="EMBL" id="SHM14191.1"/>
    </source>
</evidence>
<sequence>MKNIFKTILMAVLLVSIFSCKQDTHKYENEISIKNYGAENYNLSILIDLSDRISLKKNPNPTMEYFQRDLGYIKSVSETFTQHLKEKRIRQIDDKMQLFFNPEPLDPKINSISKDLRIVIDKNNASKGFLNSINANYTAQTSKIYTSAIKDDNYIGSDIWSFFDNKVKDQCIENGYRNILIVLTDGYIYYDGTLIKEKNRSTYITPELIRKNGLNTQDWEKKIKDQDFGFIKINSDLSNLEVLVLGINPSKSNPYEEKIIKAYWTKWFAEMNIKHFEIKNADLPSNMDKIINDFILKKQQI</sequence>
<dbReference type="EMBL" id="FRBY01000003">
    <property type="protein sequence ID" value="SHM14191.1"/>
    <property type="molecule type" value="Genomic_DNA"/>
</dbReference>
<dbReference type="STRING" id="29534.SAMN05444366_2501"/>
<organism evidence="2 3">
    <name type="scientific">Flavobacterium saccharophilum</name>
    <dbReference type="NCBI Taxonomy" id="29534"/>
    <lineage>
        <taxon>Bacteria</taxon>
        <taxon>Pseudomonadati</taxon>
        <taxon>Bacteroidota</taxon>
        <taxon>Flavobacteriia</taxon>
        <taxon>Flavobacteriales</taxon>
        <taxon>Flavobacteriaceae</taxon>
        <taxon>Flavobacterium</taxon>
    </lineage>
</organism>
<dbReference type="RefSeq" id="WP_072972814.1">
    <property type="nucleotide sequence ID" value="NZ_FRBY01000003.1"/>
</dbReference>
<gene>
    <name evidence="2" type="ORF">SAMN05444366_2501</name>
</gene>
<evidence type="ECO:0008006" key="4">
    <source>
        <dbReference type="Google" id="ProtNLM"/>
    </source>
</evidence>
<dbReference type="OrthoDB" id="945646at2"/>
<dbReference type="PROSITE" id="PS51257">
    <property type="entry name" value="PROKAR_LIPOPROTEIN"/>
    <property type="match status" value="1"/>
</dbReference>
<evidence type="ECO:0000313" key="3">
    <source>
        <dbReference type="Proteomes" id="UP000184121"/>
    </source>
</evidence>
<evidence type="ECO:0000256" key="1">
    <source>
        <dbReference type="SAM" id="SignalP"/>
    </source>
</evidence>
<feature type="chain" id="PRO_5013314445" description="VWFA domain-containing protein" evidence="1">
    <location>
        <begin position="22"/>
        <end position="301"/>
    </location>
</feature>
<feature type="signal peptide" evidence="1">
    <location>
        <begin position="1"/>
        <end position="21"/>
    </location>
</feature>
<dbReference type="AlphaFoldDB" id="A0A1M7GD90"/>